<name>A0A915HJD8_ROMCU</name>
<dbReference type="AlphaFoldDB" id="A0A915HJD8"/>
<evidence type="ECO:0000313" key="3">
    <source>
        <dbReference type="WBParaSite" id="nRc.2.0.1.t02103-RA"/>
    </source>
</evidence>
<reference evidence="3" key="1">
    <citation type="submission" date="2022-11" db="UniProtKB">
        <authorList>
            <consortium name="WormBaseParasite"/>
        </authorList>
    </citation>
    <scope>IDENTIFICATION</scope>
</reference>
<dbReference type="Proteomes" id="UP000887565">
    <property type="component" value="Unplaced"/>
</dbReference>
<accession>A0A915HJD8</accession>
<keyword evidence="2" id="KW-1185">Reference proteome</keyword>
<protein>
    <submittedName>
        <fullName evidence="3">Uncharacterized protein</fullName>
    </submittedName>
</protein>
<organism evidence="2 3">
    <name type="scientific">Romanomermis culicivorax</name>
    <name type="common">Nematode worm</name>
    <dbReference type="NCBI Taxonomy" id="13658"/>
    <lineage>
        <taxon>Eukaryota</taxon>
        <taxon>Metazoa</taxon>
        <taxon>Ecdysozoa</taxon>
        <taxon>Nematoda</taxon>
        <taxon>Enoplea</taxon>
        <taxon>Dorylaimia</taxon>
        <taxon>Mermithida</taxon>
        <taxon>Mermithoidea</taxon>
        <taxon>Mermithidae</taxon>
        <taxon>Romanomermis</taxon>
    </lineage>
</organism>
<dbReference type="WBParaSite" id="nRc.2.0.1.t02103-RA">
    <property type="protein sequence ID" value="nRc.2.0.1.t02103-RA"/>
    <property type="gene ID" value="nRc.2.0.1.g02103"/>
</dbReference>
<sequence>MLYVQREHISEYPLQLFIFRAEAYEACSFPFFGRLFDIFQYNLDIDQNTGCEHVRVHFTGIGLIETDDNGFRGQHEFVECGPIVGSGRESVEHDSMSSREPELKKSSDTLV</sequence>
<proteinExistence type="predicted"/>
<evidence type="ECO:0000256" key="1">
    <source>
        <dbReference type="SAM" id="MobiDB-lite"/>
    </source>
</evidence>
<evidence type="ECO:0000313" key="2">
    <source>
        <dbReference type="Proteomes" id="UP000887565"/>
    </source>
</evidence>
<feature type="compositionally biased region" description="Basic and acidic residues" evidence="1">
    <location>
        <begin position="89"/>
        <end position="111"/>
    </location>
</feature>
<feature type="region of interest" description="Disordered" evidence="1">
    <location>
        <begin position="84"/>
        <end position="111"/>
    </location>
</feature>